<organism evidence="2 3">
    <name type="scientific">Aquirhabdus parva</name>
    <dbReference type="NCBI Taxonomy" id="2283318"/>
    <lineage>
        <taxon>Bacteria</taxon>
        <taxon>Pseudomonadati</taxon>
        <taxon>Pseudomonadota</taxon>
        <taxon>Gammaproteobacteria</taxon>
        <taxon>Moraxellales</taxon>
        <taxon>Moraxellaceae</taxon>
        <taxon>Aquirhabdus</taxon>
    </lineage>
</organism>
<proteinExistence type="predicted"/>
<dbReference type="PANTHER" id="PTHR40202:SF1">
    <property type="entry name" value="HD DOMAIN-CONTAINING PROTEIN"/>
    <property type="match status" value="1"/>
</dbReference>
<keyword evidence="3" id="KW-1185">Reference proteome</keyword>
<reference evidence="2 3" key="1">
    <citation type="submission" date="2018-07" db="EMBL/GenBank/DDBJ databases">
        <title>Genome sequencing of Moraxellaceae gen. HYN0046.</title>
        <authorList>
            <person name="Kim M."/>
            <person name="Yi H."/>
        </authorList>
    </citation>
    <scope>NUCLEOTIDE SEQUENCE [LARGE SCALE GENOMIC DNA]</scope>
    <source>
        <strain evidence="2 3">HYN0046</strain>
    </source>
</reference>
<dbReference type="OrthoDB" id="823268at2"/>
<protein>
    <submittedName>
        <fullName evidence="2">HD domain-containing protein</fullName>
    </submittedName>
</protein>
<dbReference type="SUPFAM" id="SSF109604">
    <property type="entry name" value="HD-domain/PDEase-like"/>
    <property type="match status" value="1"/>
</dbReference>
<feature type="domain" description="HD" evidence="1">
    <location>
        <begin position="53"/>
        <end position="112"/>
    </location>
</feature>
<dbReference type="Pfam" id="PF01966">
    <property type="entry name" value="HD"/>
    <property type="match status" value="1"/>
</dbReference>
<evidence type="ECO:0000259" key="1">
    <source>
        <dbReference type="Pfam" id="PF01966"/>
    </source>
</evidence>
<dbReference type="Gene3D" id="1.10.3210.10">
    <property type="entry name" value="Hypothetical protein af1432"/>
    <property type="match status" value="1"/>
</dbReference>
<dbReference type="InterPro" id="IPR052567">
    <property type="entry name" value="OP_Dioxygenase"/>
</dbReference>
<dbReference type="Proteomes" id="UP000253940">
    <property type="component" value="Chromosome"/>
</dbReference>
<dbReference type="AlphaFoldDB" id="A0A345P5S2"/>
<sequence>MPRIQNGSCFSMNSTSEQMFARPALIDAWLDLLFLLMQTRGIAHYGEGVSQLDHMLQSAQLAKDRDYSEHLVAAALLHDIGHLLGDEPEDAATQGIDTKHEQRGSAWLAQVFPESVYVPIALHVAVKRYLCTVDSNYHANLSHASRLSLSLQGGPMNSEQVKAFENSRWFKDAMALRSLDDHAKQTNARPSDLQSYRLLLKKIILNQ</sequence>
<name>A0A345P5S2_9GAMM</name>
<dbReference type="InterPro" id="IPR006674">
    <property type="entry name" value="HD_domain"/>
</dbReference>
<gene>
    <name evidence="2" type="ORF">HYN46_07195</name>
</gene>
<evidence type="ECO:0000313" key="3">
    <source>
        <dbReference type="Proteomes" id="UP000253940"/>
    </source>
</evidence>
<accession>A0A345P5S2</accession>
<evidence type="ECO:0000313" key="2">
    <source>
        <dbReference type="EMBL" id="AXI02631.1"/>
    </source>
</evidence>
<dbReference type="KEGG" id="mbah:HYN46_07195"/>
<dbReference type="PANTHER" id="PTHR40202">
    <property type="match status" value="1"/>
</dbReference>
<dbReference type="EMBL" id="CP031222">
    <property type="protein sequence ID" value="AXI02631.1"/>
    <property type="molecule type" value="Genomic_DNA"/>
</dbReference>